<dbReference type="AlphaFoldDB" id="H0EA45"/>
<dbReference type="Proteomes" id="UP000005143">
    <property type="component" value="Unassembled WGS sequence"/>
</dbReference>
<evidence type="ECO:0000256" key="3">
    <source>
        <dbReference type="ARBA" id="ARBA00023002"/>
    </source>
</evidence>
<sequence>MTTDHPLTRRRLVGAGAGAAAGALAAGVAAQDADAAKRRKHKRKPKPPTVRKVDVVVVGGGISGLTAARRVAAAGKSVVVLEARDRVGGRTLNHDVAPGRPVEAGGEYVGPTQNHIIALCKELKIGIYEAYTAGDNSYIADGRVQRYTGDIPPEVGSLLGLNDLLTTIDDIGHSLNPNSPWDAPRAADWESDTVASFLRSRGPLVSERVHQLAECLIEPSFGAGNREVTLLLFARFVAGAGDENNIGTVERMLGSKGGAQDSRILGGSQLVSLAMANQLGSGRVVLNAPVRRITQAGGTITVLSDQGSWQAKKAIIAVPPPLAAAIDFQPGLPPEHRILLQRSPMGVLMKCEAVYDKPFWREQGLSGMAVAAGTDGPMKAMFDNTPPQGGPGVLFGFCGGDSWRRFSGMRPADRRAAVLQQFATYVGPQALKPKAYFDKDWGREPWSAGGPVALPAPGTLSGFGRWLRQPHRDVHWAGTETSDYWAGFMDGAVRAGKRAAREVLA</sequence>
<comment type="cofactor">
    <cofactor evidence="1">
        <name>FAD</name>
        <dbReference type="ChEBI" id="CHEBI:57692"/>
    </cofactor>
</comment>
<feature type="binding site" evidence="4">
    <location>
        <position position="397"/>
    </location>
    <ligand>
        <name>substrate</name>
    </ligand>
</feature>
<feature type="domain" description="Amine oxidase" evidence="6">
    <location>
        <begin position="62"/>
        <end position="504"/>
    </location>
</feature>
<dbReference type="PANTHER" id="PTHR43563">
    <property type="entry name" value="AMINE OXIDASE"/>
    <property type="match status" value="1"/>
</dbReference>
<evidence type="ECO:0000313" key="7">
    <source>
        <dbReference type="EMBL" id="EHN09385.1"/>
    </source>
</evidence>
<evidence type="ECO:0000313" key="8">
    <source>
        <dbReference type="Proteomes" id="UP000005143"/>
    </source>
</evidence>
<feature type="binding site" evidence="4">
    <location>
        <position position="290"/>
    </location>
    <ligand>
        <name>FAD</name>
        <dbReference type="ChEBI" id="CHEBI:57692"/>
    </ligand>
</feature>
<dbReference type="EMBL" id="AGUD01000292">
    <property type="protein sequence ID" value="EHN09385.1"/>
    <property type="molecule type" value="Genomic_DNA"/>
</dbReference>
<feature type="binding site" evidence="4">
    <location>
        <begin position="82"/>
        <end position="83"/>
    </location>
    <ligand>
        <name>FAD</name>
        <dbReference type="ChEBI" id="CHEBI:57692"/>
    </ligand>
</feature>
<feature type="chain" id="PRO_5038979072" evidence="5">
    <location>
        <begin position="26"/>
        <end position="505"/>
    </location>
</feature>
<reference evidence="7 8" key="1">
    <citation type="journal article" date="2013" name="Biodegradation">
        <title>Quantitative proteomic analysis of ibuprofen-degrading Patulibacter sp. strain I11.</title>
        <authorList>
            <person name="Almeida B."/>
            <person name="Kjeldal H."/>
            <person name="Lolas I."/>
            <person name="Knudsen A.D."/>
            <person name="Carvalho G."/>
            <person name="Nielsen K.L."/>
            <person name="Barreto Crespo M.T."/>
            <person name="Stensballe A."/>
            <person name="Nielsen J.L."/>
        </authorList>
    </citation>
    <scope>NUCLEOTIDE SEQUENCE [LARGE SCALE GENOMIC DNA]</scope>
    <source>
        <strain evidence="7 8">I11</strain>
    </source>
</reference>
<dbReference type="RefSeq" id="WP_007578142.1">
    <property type="nucleotide sequence ID" value="NZ_AGUD01000292.1"/>
</dbReference>
<dbReference type="GO" id="GO:0097621">
    <property type="term" value="F:monoamine oxidase activity"/>
    <property type="evidence" value="ECO:0007669"/>
    <property type="project" value="UniProtKB-EC"/>
</dbReference>
<proteinExistence type="inferred from homology"/>
<name>H0EA45_9ACTN</name>
<keyword evidence="8" id="KW-1185">Reference proteome</keyword>
<dbReference type="InterPro" id="IPR036188">
    <property type="entry name" value="FAD/NAD-bd_sf"/>
</dbReference>
<dbReference type="EC" id="1.4.3.4" evidence="7"/>
<keyword evidence="5" id="KW-0732">Signal</keyword>
<dbReference type="InterPro" id="IPR001613">
    <property type="entry name" value="Flavin_amine_oxidase"/>
</dbReference>
<feature type="binding site" evidence="4">
    <location>
        <position position="63"/>
    </location>
    <ligand>
        <name>FAD</name>
        <dbReference type="ChEBI" id="CHEBI:57692"/>
    </ligand>
</feature>
<evidence type="ECO:0000256" key="4">
    <source>
        <dbReference type="PIRSR" id="PIRSR601613-1"/>
    </source>
</evidence>
<dbReference type="SUPFAM" id="SSF51905">
    <property type="entry name" value="FAD/NAD(P)-binding domain"/>
    <property type="match status" value="1"/>
</dbReference>
<feature type="signal peptide" evidence="5">
    <location>
        <begin position="1"/>
        <end position="25"/>
    </location>
</feature>
<accession>H0EA45</accession>
<dbReference type="Gene3D" id="3.50.50.60">
    <property type="entry name" value="FAD/NAD(P)-binding domain"/>
    <property type="match status" value="1"/>
</dbReference>
<comment type="caution">
    <text evidence="7">The sequence shown here is derived from an EMBL/GenBank/DDBJ whole genome shotgun (WGS) entry which is preliminary data.</text>
</comment>
<evidence type="ECO:0000259" key="6">
    <source>
        <dbReference type="Pfam" id="PF01593"/>
    </source>
</evidence>
<feature type="binding site" evidence="4">
    <location>
        <position position="480"/>
    </location>
    <ligand>
        <name>FAD</name>
        <dbReference type="ChEBI" id="CHEBI:57692"/>
    </ligand>
</feature>
<dbReference type="PANTHER" id="PTHR43563:SF1">
    <property type="entry name" value="AMINE OXIDASE [FLAVIN-CONTAINING] B"/>
    <property type="match status" value="1"/>
</dbReference>
<dbReference type="Gene3D" id="3.90.660.10">
    <property type="match status" value="1"/>
</dbReference>
<dbReference type="Pfam" id="PF01593">
    <property type="entry name" value="Amino_oxidase"/>
    <property type="match status" value="1"/>
</dbReference>
<dbReference type="PRINTS" id="PR00757">
    <property type="entry name" value="AMINEOXDASEF"/>
</dbReference>
<dbReference type="InterPro" id="IPR050703">
    <property type="entry name" value="Flavin_MAO"/>
</dbReference>
<protein>
    <submittedName>
        <fullName evidence="7">Amine oxidase [flavin-containing] A</fullName>
        <ecNumber evidence="7">1.4.3.4</ecNumber>
    </submittedName>
</protein>
<evidence type="ECO:0000256" key="2">
    <source>
        <dbReference type="ARBA" id="ARBA00005995"/>
    </source>
</evidence>
<dbReference type="OrthoDB" id="337830at2"/>
<keyword evidence="3 7" id="KW-0560">Oxidoreductase</keyword>
<dbReference type="Gene3D" id="1.10.405.10">
    <property type="entry name" value="Guanine Nucleotide Dissociation Inhibitor, domain 1"/>
    <property type="match status" value="1"/>
</dbReference>
<organism evidence="7 8">
    <name type="scientific">Patulibacter medicamentivorans</name>
    <dbReference type="NCBI Taxonomy" id="1097667"/>
    <lineage>
        <taxon>Bacteria</taxon>
        <taxon>Bacillati</taxon>
        <taxon>Actinomycetota</taxon>
        <taxon>Thermoleophilia</taxon>
        <taxon>Solirubrobacterales</taxon>
        <taxon>Patulibacteraceae</taxon>
        <taxon>Patulibacter</taxon>
    </lineage>
</organism>
<gene>
    <name evidence="7" type="ORF">PAI11_37190</name>
</gene>
<comment type="similarity">
    <text evidence="2">Belongs to the flavin monoamine oxidase family.</text>
</comment>
<dbReference type="InterPro" id="IPR002937">
    <property type="entry name" value="Amino_oxidase"/>
</dbReference>
<dbReference type="SUPFAM" id="SSF54373">
    <property type="entry name" value="FAD-linked reductases, C-terminal domain"/>
    <property type="match status" value="1"/>
</dbReference>
<dbReference type="InterPro" id="IPR006311">
    <property type="entry name" value="TAT_signal"/>
</dbReference>
<evidence type="ECO:0000256" key="1">
    <source>
        <dbReference type="ARBA" id="ARBA00001974"/>
    </source>
</evidence>
<dbReference type="PROSITE" id="PS51318">
    <property type="entry name" value="TAT"/>
    <property type="match status" value="1"/>
</dbReference>
<evidence type="ECO:0000256" key="5">
    <source>
        <dbReference type="SAM" id="SignalP"/>
    </source>
</evidence>